<reference evidence="1 2" key="1">
    <citation type="submission" date="2020-01" db="EMBL/GenBank/DDBJ databases">
        <title>Leptobacterium flavescens.</title>
        <authorList>
            <person name="Wang G."/>
        </authorList>
    </citation>
    <scope>NUCLEOTIDE SEQUENCE [LARGE SCALE GENOMIC DNA]</scope>
    <source>
        <strain evidence="1 2">KCTC 22160</strain>
    </source>
</reference>
<evidence type="ECO:0000313" key="1">
    <source>
        <dbReference type="EMBL" id="NER14858.1"/>
    </source>
</evidence>
<dbReference type="RefSeq" id="WP_163608136.1">
    <property type="nucleotide sequence ID" value="NZ_JAABOO010000003.1"/>
</dbReference>
<dbReference type="Pfam" id="PF10604">
    <property type="entry name" value="Polyketide_cyc2"/>
    <property type="match status" value="1"/>
</dbReference>
<keyword evidence="2" id="KW-1185">Reference proteome</keyword>
<dbReference type="Gene3D" id="3.30.530.20">
    <property type="match status" value="1"/>
</dbReference>
<dbReference type="Proteomes" id="UP000468581">
    <property type="component" value="Unassembled WGS sequence"/>
</dbReference>
<dbReference type="InterPro" id="IPR023393">
    <property type="entry name" value="START-like_dom_sf"/>
</dbReference>
<gene>
    <name evidence="1" type="ORF">GWK08_15485</name>
</gene>
<protein>
    <recommendedName>
        <fullName evidence="3">SRPBCC family protein</fullName>
    </recommendedName>
</protein>
<dbReference type="CDD" id="cd07812">
    <property type="entry name" value="SRPBCC"/>
    <property type="match status" value="1"/>
</dbReference>
<proteinExistence type="predicted"/>
<accession>A0A6P0US92</accession>
<organism evidence="1 2">
    <name type="scientific">Leptobacterium flavescens</name>
    <dbReference type="NCBI Taxonomy" id="472055"/>
    <lineage>
        <taxon>Bacteria</taxon>
        <taxon>Pseudomonadati</taxon>
        <taxon>Bacteroidota</taxon>
        <taxon>Flavobacteriia</taxon>
        <taxon>Flavobacteriales</taxon>
        <taxon>Flavobacteriaceae</taxon>
        <taxon>Leptobacterium</taxon>
    </lineage>
</organism>
<sequence>MKFKGSIDINRRLDIVAELFADPKYLKEYQEGFIKKELISGEAGKDGAVSKMYYKYGKRDMELTETITANRLPHSFEATYHHKHMDNTLKCTFTPLGETLTRYESEVEYTRISWIMPKLIAILFKGMYRKQGEKWMKNFKVFVEKWKAD</sequence>
<dbReference type="InterPro" id="IPR019587">
    <property type="entry name" value="Polyketide_cyclase/dehydratase"/>
</dbReference>
<dbReference type="AlphaFoldDB" id="A0A6P0US92"/>
<comment type="caution">
    <text evidence="1">The sequence shown here is derived from an EMBL/GenBank/DDBJ whole genome shotgun (WGS) entry which is preliminary data.</text>
</comment>
<dbReference type="EMBL" id="JAABOO010000003">
    <property type="protein sequence ID" value="NER14858.1"/>
    <property type="molecule type" value="Genomic_DNA"/>
</dbReference>
<dbReference type="SUPFAM" id="SSF55961">
    <property type="entry name" value="Bet v1-like"/>
    <property type="match status" value="1"/>
</dbReference>
<name>A0A6P0US92_9FLAO</name>
<evidence type="ECO:0008006" key="3">
    <source>
        <dbReference type="Google" id="ProtNLM"/>
    </source>
</evidence>
<evidence type="ECO:0000313" key="2">
    <source>
        <dbReference type="Proteomes" id="UP000468581"/>
    </source>
</evidence>